<name>I7KPW7_9LACO</name>
<dbReference type="PANTHER" id="PTHR40661">
    <property type="match status" value="1"/>
</dbReference>
<dbReference type="InterPro" id="IPR001387">
    <property type="entry name" value="Cro/C1-type_HTH"/>
</dbReference>
<comment type="caution">
    <text evidence="5">The sequence shown here is derived from an EMBL/GenBank/DDBJ whole genome shotgun (WGS) entry which is preliminary data.</text>
</comment>
<evidence type="ECO:0000313" key="7">
    <source>
        <dbReference type="Proteomes" id="UP000009326"/>
    </source>
</evidence>
<keyword evidence="1" id="KW-0805">Transcription regulation</keyword>
<dbReference type="AlphaFoldDB" id="I7KPW7"/>
<dbReference type="EMBL" id="AYZO01000024">
    <property type="protein sequence ID" value="KRN11166.1"/>
    <property type="molecule type" value="Genomic_DNA"/>
</dbReference>
<evidence type="ECO:0000256" key="2">
    <source>
        <dbReference type="ARBA" id="ARBA00023125"/>
    </source>
</evidence>
<sequence>MFSPEKLAMRRKELGMSQSKIAALLGINRSSYSRWEKGLTKPNQGNLEELAEILHTKTTTYFESEYDIINNYLQLTPHNQKRADNYVQNLLTHQQDELSPSSLYAYQVLSDIKLAAGLGNGFTDEFSKETVYSDKQFTGFDIAAWIDGDSMEPVYHSGEVALIKTSGFDYDGDIYAISWDERVFIKKLYRADRGFKMVSLNPKYQDRFIPLIDRPQVVGKVVDHFMPIFDYE</sequence>
<dbReference type="Proteomes" id="UP000051521">
    <property type="component" value="Unassembled WGS sequence"/>
</dbReference>
<dbReference type="SMART" id="SM00530">
    <property type="entry name" value="HTH_XRE"/>
    <property type="match status" value="1"/>
</dbReference>
<keyword evidence="8" id="KW-1185">Reference proteome</keyword>
<dbReference type="CDD" id="cd00093">
    <property type="entry name" value="HTH_XRE"/>
    <property type="match status" value="1"/>
</dbReference>
<dbReference type="InterPro" id="IPR039418">
    <property type="entry name" value="LexA-like"/>
</dbReference>
<organism evidence="5 7">
    <name type="scientific">Lactobacillus gigeriorum DSM 23908 = CRBIP 24.85</name>
    <dbReference type="NCBI Taxonomy" id="1423751"/>
    <lineage>
        <taxon>Bacteria</taxon>
        <taxon>Bacillati</taxon>
        <taxon>Bacillota</taxon>
        <taxon>Bacilli</taxon>
        <taxon>Lactobacillales</taxon>
        <taxon>Lactobacillaceae</taxon>
        <taxon>Lactobacillus</taxon>
    </lineage>
</organism>
<dbReference type="Pfam" id="PF01381">
    <property type="entry name" value="HTH_3"/>
    <property type="match status" value="1"/>
</dbReference>
<keyword evidence="3" id="KW-0804">Transcription</keyword>
<dbReference type="PATRIC" id="fig|1423751.3.peg.874"/>
<dbReference type="InterPro" id="IPR010982">
    <property type="entry name" value="Lambda_DNA-bd_dom_sf"/>
</dbReference>
<dbReference type="CDD" id="cd06529">
    <property type="entry name" value="S24_LexA-like"/>
    <property type="match status" value="1"/>
</dbReference>
<evidence type="ECO:0000256" key="1">
    <source>
        <dbReference type="ARBA" id="ARBA00023015"/>
    </source>
</evidence>
<keyword evidence="2" id="KW-0238">DNA-binding</keyword>
<dbReference type="Proteomes" id="UP000009326">
    <property type="component" value="Unassembled WGS sequence"/>
</dbReference>
<accession>I7KPW7</accession>
<dbReference type="PROSITE" id="PS50943">
    <property type="entry name" value="HTH_CROC1"/>
    <property type="match status" value="1"/>
</dbReference>
<gene>
    <name evidence="5" type="ORF">BN52_05505</name>
    <name evidence="6" type="ORF">FC38_GL000846</name>
</gene>
<dbReference type="PANTHER" id="PTHR40661:SF1">
    <property type="entry name" value="HTH CRO_C1-TYPE DOMAIN-CONTAINING PROTEIN"/>
    <property type="match status" value="1"/>
</dbReference>
<dbReference type="GO" id="GO:0003677">
    <property type="term" value="F:DNA binding"/>
    <property type="evidence" value="ECO:0007669"/>
    <property type="project" value="UniProtKB-KW"/>
</dbReference>
<dbReference type="Gene3D" id="1.10.260.40">
    <property type="entry name" value="lambda repressor-like DNA-binding domains"/>
    <property type="match status" value="1"/>
</dbReference>
<evidence type="ECO:0000313" key="6">
    <source>
        <dbReference type="EMBL" id="KRN11166.1"/>
    </source>
</evidence>
<dbReference type="RefSeq" id="WP_008473831.1">
    <property type="nucleotide sequence ID" value="NZ_AYZO01000024.1"/>
</dbReference>
<dbReference type="Gene3D" id="2.10.109.10">
    <property type="entry name" value="Umud Fragment, subunit A"/>
    <property type="match status" value="1"/>
</dbReference>
<evidence type="ECO:0000313" key="5">
    <source>
        <dbReference type="EMBL" id="CCI87569.1"/>
    </source>
</evidence>
<dbReference type="STRING" id="1423751.FC38_GL000846"/>
<dbReference type="InterPro" id="IPR036286">
    <property type="entry name" value="LexA/Signal_pep-like_sf"/>
</dbReference>
<reference evidence="6 8" key="2">
    <citation type="journal article" date="2015" name="Genome Announc.">
        <title>Expanding the biotechnology potential of lactobacilli through comparative genomics of 213 strains and associated genera.</title>
        <authorList>
            <person name="Sun Z."/>
            <person name="Harris H.M."/>
            <person name="McCann A."/>
            <person name="Guo C."/>
            <person name="Argimon S."/>
            <person name="Zhang W."/>
            <person name="Yang X."/>
            <person name="Jeffery I.B."/>
            <person name="Cooney J.C."/>
            <person name="Kagawa T.F."/>
            <person name="Liu W."/>
            <person name="Song Y."/>
            <person name="Salvetti E."/>
            <person name="Wrobel A."/>
            <person name="Rasinkangas P."/>
            <person name="Parkhill J."/>
            <person name="Rea M.C."/>
            <person name="O'Sullivan O."/>
            <person name="Ritari J."/>
            <person name="Douillard F.P."/>
            <person name="Paul Ross R."/>
            <person name="Yang R."/>
            <person name="Briner A.E."/>
            <person name="Felis G.E."/>
            <person name="de Vos W.M."/>
            <person name="Barrangou R."/>
            <person name="Klaenhammer T.R."/>
            <person name="Caufield P.W."/>
            <person name="Cui Y."/>
            <person name="Zhang H."/>
            <person name="O'Toole P.W."/>
        </authorList>
    </citation>
    <scope>NUCLEOTIDE SEQUENCE [LARGE SCALE GENOMIC DNA]</scope>
    <source>
        <strain evidence="6 8">DSM 23908</strain>
    </source>
</reference>
<evidence type="ECO:0000256" key="3">
    <source>
        <dbReference type="ARBA" id="ARBA00023163"/>
    </source>
</evidence>
<protein>
    <submittedName>
        <fullName evidence="5">Phage transcriptional repressor</fullName>
    </submittedName>
</protein>
<feature type="domain" description="HTH cro/C1-type" evidence="4">
    <location>
        <begin position="7"/>
        <end position="62"/>
    </location>
</feature>
<dbReference type="InterPro" id="IPR015927">
    <property type="entry name" value="Peptidase_S24_S26A/B/C"/>
</dbReference>
<dbReference type="EMBL" id="CAKC01000075">
    <property type="protein sequence ID" value="CCI87569.1"/>
    <property type="molecule type" value="Genomic_DNA"/>
</dbReference>
<dbReference type="SUPFAM" id="SSF51306">
    <property type="entry name" value="LexA/Signal peptidase"/>
    <property type="match status" value="1"/>
</dbReference>
<dbReference type="SUPFAM" id="SSF47413">
    <property type="entry name" value="lambda repressor-like DNA-binding domains"/>
    <property type="match status" value="1"/>
</dbReference>
<evidence type="ECO:0000313" key="8">
    <source>
        <dbReference type="Proteomes" id="UP000051521"/>
    </source>
</evidence>
<dbReference type="Pfam" id="PF00717">
    <property type="entry name" value="Peptidase_S24"/>
    <property type="match status" value="1"/>
</dbReference>
<evidence type="ECO:0000259" key="4">
    <source>
        <dbReference type="PROSITE" id="PS50943"/>
    </source>
</evidence>
<dbReference type="OrthoDB" id="9805856at2"/>
<reference evidence="5 7" key="1">
    <citation type="submission" date="2012-06" db="EMBL/GenBank/DDBJ databases">
        <title>Draft genome sequence of Lactobacillus gigeriorum CRBIP 24.85T, isolated from chicken crop.</title>
        <authorList>
            <person name="Cousin S."/>
            <person name="Ma L."/>
            <person name="Creno S."/>
            <person name="Clermont D."/>
            <person name="Loux V."/>
            <person name="Bizet C."/>
            <person name="Bouchier C."/>
        </authorList>
    </citation>
    <scope>NUCLEOTIDE SEQUENCE [LARGE SCALE GENOMIC DNA]</scope>
    <source>
        <strain evidence="7">CRBIP 24.85T</strain>
        <strain evidence="5">Type strain: CRBIP 24.85</strain>
    </source>
</reference>
<proteinExistence type="predicted"/>